<evidence type="ECO:0000313" key="3">
    <source>
        <dbReference type="EMBL" id="AZQ69905.1"/>
    </source>
</evidence>
<evidence type="ECO:0000313" key="4">
    <source>
        <dbReference type="Proteomes" id="UP000267900"/>
    </source>
</evidence>
<feature type="region of interest" description="Disordered" evidence="1">
    <location>
        <begin position="1"/>
        <end position="39"/>
    </location>
</feature>
<name>A0A3S9PBY1_STRLT</name>
<sequence length="644" mass="65602">MAGVRGSGAVAGDRAGERRRRSGPGAGGHGAGAAGAGGACSGGCRVTERLYAAEPIVAFRSPLREEWADQLVEARVETAVGVPAGATLRFRDPAHRLLASAGIAVGVPVTVSVAVARRRTRVGIFDGEVTALETEVDSDGTFTTVRATDRGQRLARGRRVAAYVDTTVAEVVGQAVARHGLKAGRVDAERTRIPYLAQPNLTDWELLRHLADQRGLRLSVEGDTVHISRPAAAGGAPAPGTGADRSPFVLELGENLLALRASVSSEGQVAGVEVRGWDPAGKAAVSARAGAGDSSRLRLGVTPARLGTAFPGAAPDLLVAGRGYTTAGQVDVAAHALAQEAAAGMAALSAEVAGTPELAAGVPVTLAGVGEPFAGKYTLTSCRHTFDGDHGYRTEVGVGPLPPPVVPYPPALSSLGVAVGIVTDIKEPGQGERGAVRLRLPWLSQDYVTDWARTVQWGGAGGGGVFPVEAGDEVLVGFEHGRLDRPYVLGGLYNGVDSPTDHGLPLVDSGTGRANRRSLASRSGDLMELLSAADGPQGVRLRTGDGKLTTHLDRKDSTIVLTAGEGGRTLRVSLDARGEGTVTVDAGTGGSLVLKAGTVTVTADDGKGGGGLTLKGATVNVTSTGQLSLDGQRTGITGDTVDIN</sequence>
<reference evidence="3 4" key="1">
    <citation type="submission" date="2018-12" db="EMBL/GenBank/DDBJ databases">
        <title>The whole draft genome of Streptomyce luteoverticillatus CGMCC 15060.</title>
        <authorList>
            <person name="Feng Z."/>
            <person name="Chen G."/>
            <person name="Zhang J."/>
            <person name="Zhu H."/>
            <person name="Yu X."/>
            <person name="Zhang W."/>
            <person name="Zhang X."/>
        </authorList>
    </citation>
    <scope>NUCLEOTIDE SEQUENCE [LARGE SCALE GENOMIC DNA]</scope>
    <source>
        <strain evidence="3 4">CGMCC 15060</strain>
    </source>
</reference>
<dbReference type="SUPFAM" id="SSF69279">
    <property type="entry name" value="Phage tail proteins"/>
    <property type="match status" value="1"/>
</dbReference>
<dbReference type="NCBIfam" id="NF033848">
    <property type="entry name" value="VgrG_rel"/>
    <property type="match status" value="1"/>
</dbReference>
<keyword evidence="4" id="KW-1185">Reference proteome</keyword>
<dbReference type="InterPro" id="IPR047702">
    <property type="entry name" value="VgrG-rel"/>
</dbReference>
<feature type="domain" description="Gp5/Type VI secretion system Vgr protein OB-fold" evidence="2">
    <location>
        <begin position="419"/>
        <end position="493"/>
    </location>
</feature>
<dbReference type="EMBL" id="CP034587">
    <property type="protein sequence ID" value="AZQ69905.1"/>
    <property type="molecule type" value="Genomic_DNA"/>
</dbReference>
<organism evidence="3 4">
    <name type="scientific">Streptomyces luteoverticillatus</name>
    <name type="common">Streptoverticillium luteoverticillatus</name>
    <dbReference type="NCBI Taxonomy" id="66425"/>
    <lineage>
        <taxon>Bacteria</taxon>
        <taxon>Bacillati</taxon>
        <taxon>Actinomycetota</taxon>
        <taxon>Actinomycetes</taxon>
        <taxon>Kitasatosporales</taxon>
        <taxon>Streptomycetaceae</taxon>
        <taxon>Streptomyces</taxon>
    </lineage>
</organism>
<evidence type="ECO:0000259" key="2">
    <source>
        <dbReference type="Pfam" id="PF04717"/>
    </source>
</evidence>
<evidence type="ECO:0000256" key="1">
    <source>
        <dbReference type="SAM" id="MobiDB-lite"/>
    </source>
</evidence>
<dbReference type="Pfam" id="PF05954">
    <property type="entry name" value="Phage_GPD"/>
    <property type="match status" value="1"/>
</dbReference>
<dbReference type="Pfam" id="PF04717">
    <property type="entry name" value="Phage_base_V"/>
    <property type="match status" value="1"/>
</dbReference>
<dbReference type="Proteomes" id="UP000267900">
    <property type="component" value="Chromosome"/>
</dbReference>
<proteinExistence type="predicted"/>
<feature type="compositionally biased region" description="Gly residues" evidence="1">
    <location>
        <begin position="24"/>
        <end position="39"/>
    </location>
</feature>
<gene>
    <name evidence="3" type="ORF">EKH77_00545</name>
</gene>
<protein>
    <submittedName>
        <fullName evidence="3">Type IV secretion protein Rhs</fullName>
    </submittedName>
</protein>
<dbReference type="AlphaFoldDB" id="A0A3S9PBY1"/>
<accession>A0A3S9PBY1</accession>
<dbReference type="Gene3D" id="2.40.50.230">
    <property type="entry name" value="Gp5 N-terminal domain"/>
    <property type="match status" value="1"/>
</dbReference>
<dbReference type="OrthoDB" id="1907165at2"/>
<dbReference type="InterPro" id="IPR006531">
    <property type="entry name" value="Gp5/Vgr_OB"/>
</dbReference>
<dbReference type="SUPFAM" id="SSF69255">
    <property type="entry name" value="gp5 N-terminal domain-like"/>
    <property type="match status" value="1"/>
</dbReference>
<dbReference type="InterPro" id="IPR037026">
    <property type="entry name" value="Vgr_OB-fold_dom_sf"/>
</dbReference>